<keyword evidence="3" id="KW-1185">Reference proteome</keyword>
<dbReference type="Proteomes" id="UP001497516">
    <property type="component" value="Chromosome 5"/>
</dbReference>
<accession>A0AAV2EUU5</accession>
<reference evidence="2 3" key="1">
    <citation type="submission" date="2024-04" db="EMBL/GenBank/DDBJ databases">
        <authorList>
            <person name="Fracassetti M."/>
        </authorList>
    </citation>
    <scope>NUCLEOTIDE SEQUENCE [LARGE SCALE GENOMIC DNA]</scope>
</reference>
<dbReference type="AlphaFoldDB" id="A0AAV2EUU5"/>
<protein>
    <submittedName>
        <fullName evidence="2">Uncharacterized protein</fullName>
    </submittedName>
</protein>
<organism evidence="2 3">
    <name type="scientific">Linum trigynum</name>
    <dbReference type="NCBI Taxonomy" id="586398"/>
    <lineage>
        <taxon>Eukaryota</taxon>
        <taxon>Viridiplantae</taxon>
        <taxon>Streptophyta</taxon>
        <taxon>Embryophyta</taxon>
        <taxon>Tracheophyta</taxon>
        <taxon>Spermatophyta</taxon>
        <taxon>Magnoliopsida</taxon>
        <taxon>eudicotyledons</taxon>
        <taxon>Gunneridae</taxon>
        <taxon>Pentapetalae</taxon>
        <taxon>rosids</taxon>
        <taxon>fabids</taxon>
        <taxon>Malpighiales</taxon>
        <taxon>Linaceae</taxon>
        <taxon>Linum</taxon>
    </lineage>
</organism>
<feature type="region of interest" description="Disordered" evidence="1">
    <location>
        <begin position="85"/>
        <end position="140"/>
    </location>
</feature>
<name>A0AAV2EUU5_9ROSI</name>
<evidence type="ECO:0000313" key="2">
    <source>
        <dbReference type="EMBL" id="CAL1389527.1"/>
    </source>
</evidence>
<gene>
    <name evidence="2" type="ORF">LTRI10_LOCUS30379</name>
</gene>
<dbReference type="EMBL" id="OZ034818">
    <property type="protein sequence ID" value="CAL1389527.1"/>
    <property type="molecule type" value="Genomic_DNA"/>
</dbReference>
<sequence length="140" mass="15801">MYNMRDGGHKLHLGSLLAQTFLKCHKKATHLFCVSLITILSCHFALDLRGLIDTTVCHDSHPVGRDVLRSALLFNVADGREWVDGLSLPPDADEDDEDYNEEDKDAEENDDDYDGKAMVANEMDPRLSPPRDLPPRQRPE</sequence>
<proteinExistence type="predicted"/>
<evidence type="ECO:0000256" key="1">
    <source>
        <dbReference type="SAM" id="MobiDB-lite"/>
    </source>
</evidence>
<evidence type="ECO:0000313" key="3">
    <source>
        <dbReference type="Proteomes" id="UP001497516"/>
    </source>
</evidence>
<feature type="compositionally biased region" description="Acidic residues" evidence="1">
    <location>
        <begin position="91"/>
        <end position="113"/>
    </location>
</feature>